<name>A0ACB9AJN0_CICIN</name>
<proteinExistence type="predicted"/>
<sequence>MYLVQSRYINYEIYVIHSTLFFIYFFIYLMASGAHMSEFQQIDKLISVMHIFIPNSTVTRSSSYKSLRSKTLPINGSYMIAQTSQVPSSNSLCFNFLFSFLNVLDPLNENARSKLMSH</sequence>
<accession>A0ACB9AJN0</accession>
<keyword evidence="2" id="KW-1185">Reference proteome</keyword>
<reference evidence="1 2" key="2">
    <citation type="journal article" date="2022" name="Mol. Ecol. Resour.">
        <title>The genomes of chicory, endive, great burdock and yacon provide insights into Asteraceae paleo-polyploidization history and plant inulin production.</title>
        <authorList>
            <person name="Fan W."/>
            <person name="Wang S."/>
            <person name="Wang H."/>
            <person name="Wang A."/>
            <person name="Jiang F."/>
            <person name="Liu H."/>
            <person name="Zhao H."/>
            <person name="Xu D."/>
            <person name="Zhang Y."/>
        </authorList>
    </citation>
    <scope>NUCLEOTIDE SEQUENCE [LARGE SCALE GENOMIC DNA]</scope>
    <source>
        <strain evidence="2">cv. Punajuju</strain>
        <tissue evidence="1">Leaves</tissue>
    </source>
</reference>
<evidence type="ECO:0000313" key="2">
    <source>
        <dbReference type="Proteomes" id="UP001055811"/>
    </source>
</evidence>
<gene>
    <name evidence="1" type="ORF">L2E82_40209</name>
</gene>
<evidence type="ECO:0000313" key="1">
    <source>
        <dbReference type="EMBL" id="KAI3710429.1"/>
    </source>
</evidence>
<organism evidence="1 2">
    <name type="scientific">Cichorium intybus</name>
    <name type="common">Chicory</name>
    <dbReference type="NCBI Taxonomy" id="13427"/>
    <lineage>
        <taxon>Eukaryota</taxon>
        <taxon>Viridiplantae</taxon>
        <taxon>Streptophyta</taxon>
        <taxon>Embryophyta</taxon>
        <taxon>Tracheophyta</taxon>
        <taxon>Spermatophyta</taxon>
        <taxon>Magnoliopsida</taxon>
        <taxon>eudicotyledons</taxon>
        <taxon>Gunneridae</taxon>
        <taxon>Pentapetalae</taxon>
        <taxon>asterids</taxon>
        <taxon>campanulids</taxon>
        <taxon>Asterales</taxon>
        <taxon>Asteraceae</taxon>
        <taxon>Cichorioideae</taxon>
        <taxon>Cichorieae</taxon>
        <taxon>Cichoriinae</taxon>
        <taxon>Cichorium</taxon>
    </lineage>
</organism>
<dbReference type="EMBL" id="CM042015">
    <property type="protein sequence ID" value="KAI3710429.1"/>
    <property type="molecule type" value="Genomic_DNA"/>
</dbReference>
<comment type="caution">
    <text evidence="1">The sequence shown here is derived from an EMBL/GenBank/DDBJ whole genome shotgun (WGS) entry which is preliminary data.</text>
</comment>
<dbReference type="Proteomes" id="UP001055811">
    <property type="component" value="Linkage Group LG07"/>
</dbReference>
<protein>
    <submittedName>
        <fullName evidence="1">Uncharacterized protein</fullName>
    </submittedName>
</protein>
<reference evidence="2" key="1">
    <citation type="journal article" date="2022" name="Mol. Ecol. Resour.">
        <title>The genomes of chicory, endive, great burdock and yacon provide insights into Asteraceae palaeo-polyploidization history and plant inulin production.</title>
        <authorList>
            <person name="Fan W."/>
            <person name="Wang S."/>
            <person name="Wang H."/>
            <person name="Wang A."/>
            <person name="Jiang F."/>
            <person name="Liu H."/>
            <person name="Zhao H."/>
            <person name="Xu D."/>
            <person name="Zhang Y."/>
        </authorList>
    </citation>
    <scope>NUCLEOTIDE SEQUENCE [LARGE SCALE GENOMIC DNA]</scope>
    <source>
        <strain evidence="2">cv. Punajuju</strain>
    </source>
</reference>